<protein>
    <submittedName>
        <fullName evidence="3">SPW repeat protein</fullName>
    </submittedName>
</protein>
<organism evidence="3 4">
    <name type="scientific">Paracoccus benzoatiresistens</name>
    <dbReference type="NCBI Taxonomy" id="2997341"/>
    <lineage>
        <taxon>Bacteria</taxon>
        <taxon>Pseudomonadati</taxon>
        <taxon>Pseudomonadota</taxon>
        <taxon>Alphaproteobacteria</taxon>
        <taxon>Rhodobacterales</taxon>
        <taxon>Paracoccaceae</taxon>
        <taxon>Paracoccus</taxon>
    </lineage>
</organism>
<dbReference type="EMBL" id="JAPTYD010000065">
    <property type="protein sequence ID" value="MCZ0964059.1"/>
    <property type="molecule type" value="Genomic_DNA"/>
</dbReference>
<feature type="transmembrane region" description="Helical" evidence="1">
    <location>
        <begin position="67"/>
        <end position="84"/>
    </location>
</feature>
<accession>A0ABT4JAY1</accession>
<evidence type="ECO:0000259" key="2">
    <source>
        <dbReference type="Pfam" id="PF03779"/>
    </source>
</evidence>
<keyword evidence="4" id="KW-1185">Reference proteome</keyword>
<keyword evidence="1" id="KW-0812">Transmembrane</keyword>
<evidence type="ECO:0000256" key="1">
    <source>
        <dbReference type="SAM" id="Phobius"/>
    </source>
</evidence>
<keyword evidence="1" id="KW-1133">Transmembrane helix</keyword>
<dbReference type="Pfam" id="PF03779">
    <property type="entry name" value="SPW"/>
    <property type="match status" value="1"/>
</dbReference>
<feature type="transmembrane region" description="Helical" evidence="1">
    <location>
        <begin position="40"/>
        <end position="60"/>
    </location>
</feature>
<name>A0ABT4JAY1_9RHOB</name>
<evidence type="ECO:0000313" key="3">
    <source>
        <dbReference type="EMBL" id="MCZ0964059.1"/>
    </source>
</evidence>
<proteinExistence type="predicted"/>
<reference evidence="3" key="1">
    <citation type="submission" date="2022-12" db="EMBL/GenBank/DDBJ databases">
        <title>Paracoccus sp. EF6 isolated from a lake water.</title>
        <authorList>
            <person name="Liu H."/>
        </authorList>
    </citation>
    <scope>NUCLEOTIDE SEQUENCE</scope>
    <source>
        <strain evidence="3">EF6</strain>
    </source>
</reference>
<comment type="caution">
    <text evidence="3">The sequence shown here is derived from an EMBL/GenBank/DDBJ whole genome shotgun (WGS) entry which is preliminary data.</text>
</comment>
<dbReference type="RefSeq" id="WP_268944156.1">
    <property type="nucleotide sequence ID" value="NZ_JAPTYD010000065.1"/>
</dbReference>
<dbReference type="Proteomes" id="UP001149822">
    <property type="component" value="Unassembled WGS sequence"/>
</dbReference>
<feature type="domain" description="SPW repeat-containing integral membrane" evidence="2">
    <location>
        <begin position="6"/>
        <end position="107"/>
    </location>
</feature>
<evidence type="ECO:0000313" key="4">
    <source>
        <dbReference type="Proteomes" id="UP001149822"/>
    </source>
</evidence>
<sequence length="118" mass="12570">MAHIRWQDRLVVLIGIALLAAPFLLTAALPEGTPAFGPRVGFVVTGFAVAVLGVLSVNTGGKLWEEWLIGLAGLWLVSMPWALAFNGVRWLMWPSIAGGVLLIVLALSALRDIVIGQT</sequence>
<gene>
    <name evidence="3" type="ORF">OU682_20940</name>
</gene>
<feature type="transmembrane region" description="Helical" evidence="1">
    <location>
        <begin position="90"/>
        <end position="110"/>
    </location>
</feature>
<dbReference type="InterPro" id="IPR005530">
    <property type="entry name" value="SPW"/>
</dbReference>
<keyword evidence="1" id="KW-0472">Membrane</keyword>